<dbReference type="Gene3D" id="3.30.420.40">
    <property type="match status" value="2"/>
</dbReference>
<proteinExistence type="inferred from homology"/>
<dbReference type="CDD" id="cd24015">
    <property type="entry name" value="ASKHA_NBD_PanK-III"/>
    <property type="match status" value="1"/>
</dbReference>
<comment type="similarity">
    <text evidence="14 16">Belongs to the type III pantothenate kinase family.</text>
</comment>
<comment type="cofactor">
    <cofactor evidence="2">
        <name>K(+)</name>
        <dbReference type="ChEBI" id="CHEBI:29103"/>
    </cofactor>
</comment>
<dbReference type="HAMAP" id="MF_01274">
    <property type="entry name" value="Pantothen_kinase_3"/>
    <property type="match status" value="1"/>
</dbReference>
<feature type="binding site" evidence="16">
    <location>
        <begin position="9"/>
        <end position="16"/>
    </location>
    <ligand>
        <name>ATP</name>
        <dbReference type="ChEBI" id="CHEBI:30616"/>
    </ligand>
</feature>
<keyword evidence="12 16" id="KW-0630">Potassium</keyword>
<keyword evidence="7 16" id="KW-0963">Cytoplasm</keyword>
<evidence type="ECO:0000313" key="17">
    <source>
        <dbReference type="EMBL" id="QZA76731.1"/>
    </source>
</evidence>
<evidence type="ECO:0000256" key="14">
    <source>
        <dbReference type="ARBA" id="ARBA00038036"/>
    </source>
</evidence>
<dbReference type="RefSeq" id="WP_221005134.1">
    <property type="nucleotide sequence ID" value="NZ_CP081150.1"/>
</dbReference>
<dbReference type="GO" id="GO:0004594">
    <property type="term" value="F:pantothenate kinase activity"/>
    <property type="evidence" value="ECO:0007669"/>
    <property type="project" value="UniProtKB-EC"/>
</dbReference>
<keyword evidence="18" id="KW-1185">Reference proteome</keyword>
<protein>
    <recommendedName>
        <fullName evidence="15 16">Type III pantothenate kinase</fullName>
        <ecNumber evidence="6 16">2.7.1.33</ecNumber>
    </recommendedName>
    <alternativeName>
        <fullName evidence="16">PanK-III</fullName>
    </alternativeName>
    <alternativeName>
        <fullName evidence="16">Pantothenic acid kinase</fullName>
    </alternativeName>
</protein>
<evidence type="ECO:0000256" key="3">
    <source>
        <dbReference type="ARBA" id="ARBA00004496"/>
    </source>
</evidence>
<keyword evidence="11 16" id="KW-0067">ATP-binding</keyword>
<comment type="subunit">
    <text evidence="5 16">Homodimer.</text>
</comment>
<evidence type="ECO:0000256" key="7">
    <source>
        <dbReference type="ARBA" id="ARBA00022490"/>
    </source>
</evidence>
<evidence type="ECO:0000256" key="15">
    <source>
        <dbReference type="ARBA" id="ARBA00040883"/>
    </source>
</evidence>
<feature type="active site" description="Proton acceptor" evidence="16">
    <location>
        <position position="96"/>
    </location>
</feature>
<dbReference type="PANTHER" id="PTHR34265">
    <property type="entry name" value="TYPE III PANTOTHENATE KINASE"/>
    <property type="match status" value="1"/>
</dbReference>
<keyword evidence="8 16" id="KW-0808">Transferase</keyword>
<dbReference type="InterPro" id="IPR004619">
    <property type="entry name" value="Type_III_PanK"/>
</dbReference>
<evidence type="ECO:0000256" key="10">
    <source>
        <dbReference type="ARBA" id="ARBA00022777"/>
    </source>
</evidence>
<accession>A0ABX8Z2B7</accession>
<gene>
    <name evidence="16" type="primary">coaX</name>
    <name evidence="17" type="ORF">K4H28_10380</name>
</gene>
<comment type="pathway">
    <text evidence="4 16">Cofactor biosynthesis; coenzyme A biosynthesis; CoA from (R)-pantothenate: step 1/5.</text>
</comment>
<comment type="cofactor">
    <cofactor evidence="16">
        <name>NH4(+)</name>
        <dbReference type="ChEBI" id="CHEBI:28938"/>
    </cofactor>
    <cofactor evidence="16">
        <name>K(+)</name>
        <dbReference type="ChEBI" id="CHEBI:29103"/>
    </cofactor>
    <text evidence="16">A monovalent cation. Ammonium or potassium.</text>
</comment>
<evidence type="ECO:0000256" key="13">
    <source>
        <dbReference type="ARBA" id="ARBA00022993"/>
    </source>
</evidence>
<comment type="subcellular location">
    <subcellularLocation>
        <location evidence="3 16">Cytoplasm</location>
    </subcellularLocation>
</comment>
<evidence type="ECO:0000256" key="6">
    <source>
        <dbReference type="ARBA" id="ARBA00012102"/>
    </source>
</evidence>
<evidence type="ECO:0000256" key="16">
    <source>
        <dbReference type="HAMAP-Rule" id="MF_01274"/>
    </source>
</evidence>
<evidence type="ECO:0000256" key="8">
    <source>
        <dbReference type="ARBA" id="ARBA00022679"/>
    </source>
</evidence>
<evidence type="ECO:0000256" key="4">
    <source>
        <dbReference type="ARBA" id="ARBA00005225"/>
    </source>
</evidence>
<evidence type="ECO:0000256" key="2">
    <source>
        <dbReference type="ARBA" id="ARBA00001958"/>
    </source>
</evidence>
<evidence type="ECO:0000256" key="1">
    <source>
        <dbReference type="ARBA" id="ARBA00001206"/>
    </source>
</evidence>
<keyword evidence="10 16" id="KW-0418">Kinase</keyword>
<keyword evidence="13 16" id="KW-0173">Coenzyme A biosynthesis</keyword>
<dbReference type="NCBIfam" id="TIGR00671">
    <property type="entry name" value="baf"/>
    <property type="match status" value="1"/>
</dbReference>
<evidence type="ECO:0000256" key="11">
    <source>
        <dbReference type="ARBA" id="ARBA00022840"/>
    </source>
</evidence>
<feature type="binding site" evidence="16">
    <location>
        <position position="87"/>
    </location>
    <ligand>
        <name>substrate</name>
    </ligand>
</feature>
<evidence type="ECO:0000256" key="12">
    <source>
        <dbReference type="ARBA" id="ARBA00022958"/>
    </source>
</evidence>
<dbReference type="Proteomes" id="UP000825679">
    <property type="component" value="Chromosome"/>
</dbReference>
<feature type="binding site" evidence="16">
    <location>
        <position position="170"/>
    </location>
    <ligand>
        <name>substrate</name>
    </ligand>
</feature>
<dbReference type="Pfam" id="PF03309">
    <property type="entry name" value="Pan_kinase"/>
    <property type="match status" value="1"/>
</dbReference>
<keyword evidence="9 16" id="KW-0547">Nucleotide-binding</keyword>
<evidence type="ECO:0000256" key="5">
    <source>
        <dbReference type="ARBA" id="ARBA00011738"/>
    </source>
</evidence>
<comment type="caution">
    <text evidence="16">Lacks conserved residue(s) required for the propagation of feature annotation.</text>
</comment>
<reference evidence="17 18" key="1">
    <citation type="submission" date="2021-08" db="EMBL/GenBank/DDBJ databases">
        <title>complete genome sequencing of Deefgea sp. D25.</title>
        <authorList>
            <person name="Bae J.-W."/>
            <person name="Gim D.-H."/>
        </authorList>
    </citation>
    <scope>NUCLEOTIDE SEQUENCE [LARGE SCALE GENOMIC DNA]</scope>
    <source>
        <strain evidence="17 18">D25</strain>
    </source>
</reference>
<dbReference type="EC" id="2.7.1.33" evidence="6 16"/>
<feature type="binding site" evidence="16">
    <location>
        <position position="120"/>
    </location>
    <ligand>
        <name>ATP</name>
        <dbReference type="ChEBI" id="CHEBI:30616"/>
    </ligand>
</feature>
<dbReference type="InterPro" id="IPR043129">
    <property type="entry name" value="ATPase_NBD"/>
</dbReference>
<dbReference type="PANTHER" id="PTHR34265:SF1">
    <property type="entry name" value="TYPE III PANTOTHENATE KINASE"/>
    <property type="match status" value="1"/>
</dbReference>
<organism evidence="17 18">
    <name type="scientific">Deefgea tanakiae</name>
    <dbReference type="NCBI Taxonomy" id="2865840"/>
    <lineage>
        <taxon>Bacteria</taxon>
        <taxon>Pseudomonadati</taxon>
        <taxon>Pseudomonadota</taxon>
        <taxon>Betaproteobacteria</taxon>
        <taxon>Neisseriales</taxon>
        <taxon>Chitinibacteraceae</taxon>
        <taxon>Deefgea</taxon>
    </lineage>
</organism>
<dbReference type="SUPFAM" id="SSF53067">
    <property type="entry name" value="Actin-like ATPase domain"/>
    <property type="match status" value="2"/>
</dbReference>
<name>A0ABX8Z2B7_9NEIS</name>
<comment type="function">
    <text evidence="16">Catalyzes the phosphorylation of pantothenate (Pan), the first step in CoA biosynthesis.</text>
</comment>
<comment type="catalytic activity">
    <reaction evidence="1 16">
        <text>(R)-pantothenate + ATP = (R)-4'-phosphopantothenate + ADP + H(+)</text>
        <dbReference type="Rhea" id="RHEA:16373"/>
        <dbReference type="ChEBI" id="CHEBI:10986"/>
        <dbReference type="ChEBI" id="CHEBI:15378"/>
        <dbReference type="ChEBI" id="CHEBI:29032"/>
        <dbReference type="ChEBI" id="CHEBI:30616"/>
        <dbReference type="ChEBI" id="CHEBI:456216"/>
        <dbReference type="EC" id="2.7.1.33"/>
    </reaction>
</comment>
<dbReference type="EMBL" id="CP081150">
    <property type="protein sequence ID" value="QZA76731.1"/>
    <property type="molecule type" value="Genomic_DNA"/>
</dbReference>
<sequence length="244" mass="26006">MNAAPLLIDIGNSRIKWRYAEQDGMALTISELWQQCAHLPKTQRIIGCAVASVDLQAQIDQLFAHHWQASTQWLKVSRSALGIQNHYHNLNEQGPDRWAAVLGASQRFAKQNILIISAGTALVIDSLSAEGDFLGGTIAPGLGLMKATLHQATARLPLAQGQNKDFPQSTIDAIETGCLRAILGAINIAKIELAKQNQAEVKIVLFGGDAATLQALLNGKAIAVDNLVLDGLAALLAAGDGEFC</sequence>
<feature type="binding site" evidence="16">
    <location>
        <begin position="94"/>
        <end position="97"/>
    </location>
    <ligand>
        <name>substrate</name>
    </ligand>
</feature>
<evidence type="ECO:0000313" key="18">
    <source>
        <dbReference type="Proteomes" id="UP000825679"/>
    </source>
</evidence>
<evidence type="ECO:0000256" key="9">
    <source>
        <dbReference type="ARBA" id="ARBA00022741"/>
    </source>
</evidence>